<proteinExistence type="predicted"/>
<dbReference type="Pfam" id="PF13607">
    <property type="entry name" value="Succ_CoA_lig"/>
    <property type="match status" value="1"/>
</dbReference>
<dbReference type="RefSeq" id="WP_129583635.1">
    <property type="nucleotide sequence ID" value="NZ_FRAF01000022.1"/>
</dbReference>
<protein>
    <submittedName>
        <fullName evidence="2">Acyl-CoA synthetase (NDP forming)</fullName>
    </submittedName>
</protein>
<dbReference type="SUPFAM" id="SSF55729">
    <property type="entry name" value="Acyl-CoA N-acyltransferases (Nat)"/>
    <property type="match status" value="1"/>
</dbReference>
<dbReference type="InterPro" id="IPR000182">
    <property type="entry name" value="GNAT_dom"/>
</dbReference>
<dbReference type="PROSITE" id="PS51186">
    <property type="entry name" value="GNAT"/>
    <property type="match status" value="1"/>
</dbReference>
<dbReference type="SMART" id="SM00881">
    <property type="entry name" value="CoA_binding"/>
    <property type="match status" value="1"/>
</dbReference>
<dbReference type="Gene3D" id="3.40.630.30">
    <property type="match status" value="1"/>
</dbReference>
<evidence type="ECO:0000313" key="3">
    <source>
        <dbReference type="Proteomes" id="UP000184016"/>
    </source>
</evidence>
<dbReference type="SUPFAM" id="SSF51735">
    <property type="entry name" value="NAD(P)-binding Rossmann-fold domains"/>
    <property type="match status" value="1"/>
</dbReference>
<accession>A0A1M6V7G0</accession>
<dbReference type="OrthoDB" id="9807426at2"/>
<dbReference type="PANTHER" id="PTHR42793:SF1">
    <property type="entry name" value="PEPTIDYL-LYSINE N-ACETYLTRANSFERASE PATZ"/>
    <property type="match status" value="1"/>
</dbReference>
<dbReference type="InterPro" id="IPR016102">
    <property type="entry name" value="Succinyl-CoA_synth-like"/>
</dbReference>
<dbReference type="AlphaFoldDB" id="A0A1M6V7G0"/>
<dbReference type="InterPro" id="IPR016181">
    <property type="entry name" value="Acyl_CoA_acyltransferase"/>
</dbReference>
<organism evidence="2 3">
    <name type="scientific">Alicyclobacillus tolerans</name>
    <dbReference type="NCBI Taxonomy" id="90970"/>
    <lineage>
        <taxon>Bacteria</taxon>
        <taxon>Bacillati</taxon>
        <taxon>Bacillota</taxon>
        <taxon>Bacilli</taxon>
        <taxon>Bacillales</taxon>
        <taxon>Alicyclobacillaceae</taxon>
        <taxon>Alicyclobacillus</taxon>
    </lineage>
</organism>
<feature type="domain" description="N-acetyltransferase" evidence="1">
    <location>
        <begin position="12"/>
        <end position="165"/>
    </location>
</feature>
<dbReference type="STRING" id="1830138.SAMN05443507_12227"/>
<dbReference type="Pfam" id="PF00583">
    <property type="entry name" value="Acetyltransf_1"/>
    <property type="match status" value="1"/>
</dbReference>
<dbReference type="Pfam" id="PF13380">
    <property type="entry name" value="CoA_binding_2"/>
    <property type="match status" value="1"/>
</dbReference>
<reference evidence="3" key="1">
    <citation type="submission" date="2016-11" db="EMBL/GenBank/DDBJ databases">
        <authorList>
            <person name="Varghese N."/>
            <person name="Submissions S."/>
        </authorList>
    </citation>
    <scope>NUCLEOTIDE SEQUENCE [LARGE SCALE GENOMIC DNA]</scope>
    <source>
        <strain evidence="3">USBA-503</strain>
    </source>
</reference>
<dbReference type="InterPro" id="IPR032875">
    <property type="entry name" value="Succ_CoA_lig_flav_dom"/>
</dbReference>
<evidence type="ECO:0000313" key="2">
    <source>
        <dbReference type="EMBL" id="SHK77409.1"/>
    </source>
</evidence>
<dbReference type="EMBL" id="FRAF01000022">
    <property type="protein sequence ID" value="SHK77409.1"/>
    <property type="molecule type" value="Genomic_DNA"/>
</dbReference>
<dbReference type="InterPro" id="IPR003781">
    <property type="entry name" value="CoA-bd"/>
</dbReference>
<dbReference type="GO" id="GO:0016747">
    <property type="term" value="F:acyltransferase activity, transferring groups other than amino-acyl groups"/>
    <property type="evidence" value="ECO:0007669"/>
    <property type="project" value="InterPro"/>
</dbReference>
<name>A0A1M6V7G0_9BACL</name>
<dbReference type="Gene3D" id="3.40.50.720">
    <property type="entry name" value="NAD(P)-binding Rossmann-like Domain"/>
    <property type="match status" value="1"/>
</dbReference>
<dbReference type="InterPro" id="IPR036291">
    <property type="entry name" value="NAD(P)-bd_dom_sf"/>
</dbReference>
<dbReference type="SUPFAM" id="SSF52210">
    <property type="entry name" value="Succinyl-CoA synthetase domains"/>
    <property type="match status" value="2"/>
</dbReference>
<dbReference type="Gene3D" id="3.30.470.20">
    <property type="entry name" value="ATP-grasp fold, B domain"/>
    <property type="match status" value="1"/>
</dbReference>
<evidence type="ECO:0000259" key="1">
    <source>
        <dbReference type="PROSITE" id="PS51186"/>
    </source>
</evidence>
<dbReference type="PANTHER" id="PTHR42793">
    <property type="entry name" value="COA BINDING DOMAIN CONTAINING PROTEIN"/>
    <property type="match status" value="1"/>
</dbReference>
<keyword evidence="3" id="KW-1185">Reference proteome</keyword>
<dbReference type="Proteomes" id="UP000184016">
    <property type="component" value="Unassembled WGS sequence"/>
</dbReference>
<gene>
    <name evidence="2" type="ORF">SAMN05443507_12227</name>
</gene>
<sequence length="814" mass="89507">MARVILRDGRVAELRRARNTKEEVARIRELFAKTSPESLYFRFFHMIKEVDDKTIISMMGDGKQALALICLHEDEVVALGNYKATHDEMAEVAFLVKDGFQGRGIGSLLLAHLAEAAWLSGFRNLEAHILRDNYRMLQVFRASGFEMVSESDGNSVHLIWRLGRHEQSRNLQAVREKLATAASLHPFFQPKTVALIGASRNPKSMSHQILRNLLTAEFTGVLYPVHPTAKAIAGVRAYPSVKDIPDSVDLAVIAVPAAGVEDVVDDCLSAGVKAVMILSSGFSDVNAAGAELEQALLDKLRSAGCRLMGPNMLGVLNTSEQVRLNASFAPEMPKSGRVAIASHSGALGIAILDYASKVGVGVSSFASLGNRADVSGNDLLQYWETDSETDIILLYLETFGNPKKFSRITRRLTRNKPVLAVKSGRSPASLFASHRIGPALVHDDETISALFRQAGIIRADSLQEMFDITALLSTPVWASGDRVAIVTNTSGGAVLTADMLTRERLRLMHPVINLGFEALADSYREVLPVVLEDNSVDAVLVLYTPVGPSEEDEVAEAIADALREVRAKKLGQGEKFTKPVVANFLFRGDYLVRYIPVDTAYRVPIYPFPESAVRALARVVEYQNYRRSPVGRIVDLADFDGETVRNHVRQQLGSNVHRTLQERELRELVEMAGFTLEQLPEECRVRCSIRVESDPLFGNLLRTYPEGIGAFQGVYAVRLLPLTDLDADALARLVAGWFADAHTRQRGKSALAYYDGWVSDLTDFFSRLSQLVEDVPEVSGLQVTIGNYEGQIGWVGKVHAELGRPSESEGPVLE</sequence>
<dbReference type="Gene3D" id="3.40.50.261">
    <property type="entry name" value="Succinyl-CoA synthetase domains"/>
    <property type="match status" value="2"/>
</dbReference>